<dbReference type="SMART" id="SM00382">
    <property type="entry name" value="AAA"/>
    <property type="match status" value="1"/>
</dbReference>
<dbReference type="InterPro" id="IPR014721">
    <property type="entry name" value="Ribsml_uS5_D2-typ_fold_subgr"/>
</dbReference>
<evidence type="ECO:0000313" key="3">
    <source>
        <dbReference type="EMBL" id="OMH41400.1"/>
    </source>
</evidence>
<dbReference type="STRING" id="1914305.BLW93_00520"/>
<dbReference type="Proteomes" id="UP000187408">
    <property type="component" value="Unassembled WGS sequence"/>
</dbReference>
<dbReference type="InterPro" id="IPR020568">
    <property type="entry name" value="Ribosomal_Su5_D2-typ_SF"/>
</dbReference>
<dbReference type="Pfam" id="PF13335">
    <property type="entry name" value="Mg_chelatase_C"/>
    <property type="match status" value="1"/>
</dbReference>
<dbReference type="Pfam" id="PF01078">
    <property type="entry name" value="Mg_chelatase"/>
    <property type="match status" value="1"/>
</dbReference>
<keyword evidence="4" id="KW-1185">Reference proteome</keyword>
<dbReference type="InterPro" id="IPR027417">
    <property type="entry name" value="P-loop_NTPase"/>
</dbReference>
<name>A0A1R1MNV2_9BACT</name>
<evidence type="ECO:0000256" key="1">
    <source>
        <dbReference type="ARBA" id="ARBA00006354"/>
    </source>
</evidence>
<dbReference type="Gene3D" id="3.30.230.10">
    <property type="match status" value="1"/>
</dbReference>
<dbReference type="OrthoDB" id="9813147at2"/>
<proteinExistence type="inferred from homology"/>
<evidence type="ECO:0000259" key="2">
    <source>
        <dbReference type="SMART" id="SM00382"/>
    </source>
</evidence>
<dbReference type="Gene3D" id="3.40.50.300">
    <property type="entry name" value="P-loop containing nucleotide triphosphate hydrolases"/>
    <property type="match status" value="1"/>
</dbReference>
<dbReference type="PANTHER" id="PTHR32039:SF7">
    <property type="entry name" value="COMPETENCE PROTEIN COMM"/>
    <property type="match status" value="1"/>
</dbReference>
<dbReference type="Pfam" id="PF13541">
    <property type="entry name" value="ChlI"/>
    <property type="match status" value="1"/>
</dbReference>
<dbReference type="InterPro" id="IPR003593">
    <property type="entry name" value="AAA+_ATPase"/>
</dbReference>
<dbReference type="AlphaFoldDB" id="A0A1R1MNV2"/>
<dbReference type="InterPro" id="IPR025158">
    <property type="entry name" value="Mg_chelat-rel_C"/>
</dbReference>
<protein>
    <submittedName>
        <fullName evidence="3">Magnesium chelatase</fullName>
    </submittedName>
</protein>
<reference evidence="3 4" key="1">
    <citation type="submission" date="2016-10" db="EMBL/GenBank/DDBJ databases">
        <title>Genome sequence of a sulfur-reducing bacterium Desulfurobacterium indicum K6013.</title>
        <authorList>
            <person name="Cao J."/>
            <person name="Shao Z."/>
            <person name="Alain K."/>
            <person name="Jebbar M."/>
        </authorList>
    </citation>
    <scope>NUCLEOTIDE SEQUENCE [LARGE SCALE GENOMIC DNA]</scope>
    <source>
        <strain evidence="3 4">K6013</strain>
    </source>
</reference>
<dbReference type="GO" id="GO:0005524">
    <property type="term" value="F:ATP binding"/>
    <property type="evidence" value="ECO:0007669"/>
    <property type="project" value="InterPro"/>
</dbReference>
<sequence length="504" mass="54898">MVSNVKSYTLIGVNAVEVLVQVDASRGMPGTIVVGLPDSAVKESRERVKAAIVNSGYPFPAKKIVINLAPADVKKEGTIYDLPISIGILVAQNIVSGKRLNEYLIAGELGLKGEIRKVKGALAAAILAKQKDYRGIILPAENAEEASLISGIEIIPIKHLSEAVAFLNGDIQIEPITKNLIENNFSFTIDMSDIAGQYHAKRAVEIAAAGGHNILFVGPPGSGKTMLSRRIPTILPPMTEKEIIETTQIYSAAGMLNGIITERPYRAPHHTVSDVALIGGGSSIKPGEVSLAHNGVLFLDEFPEFKRSALEALRQPIEDGEVTISRISGSVTFPAKFMLVAAMNPCPCGFYGFEDGVHYCTCSPAQVKRYRSKVSGPILDRIDIHVSLPAVKPEELAKMEKGESSEKIRKRVTKAHERQKERFKKLSFSFNGKMDSKAIKKFCKLTEQAEEILNRAVKTYALSARAYNRILKLSLTIADLDGSDVIQPKHIIETLGFRENISTN</sequence>
<comment type="similarity">
    <text evidence="1">Belongs to the Mg-chelatase subunits D/I family. ComM subfamily.</text>
</comment>
<dbReference type="SUPFAM" id="SSF54211">
    <property type="entry name" value="Ribosomal protein S5 domain 2-like"/>
    <property type="match status" value="1"/>
</dbReference>
<evidence type="ECO:0000313" key="4">
    <source>
        <dbReference type="Proteomes" id="UP000187408"/>
    </source>
</evidence>
<dbReference type="PANTHER" id="PTHR32039">
    <property type="entry name" value="MAGNESIUM-CHELATASE SUBUNIT CHLI"/>
    <property type="match status" value="1"/>
</dbReference>
<dbReference type="InterPro" id="IPR004482">
    <property type="entry name" value="Mg_chelat-rel"/>
</dbReference>
<comment type="caution">
    <text evidence="3">The sequence shown here is derived from an EMBL/GenBank/DDBJ whole genome shotgun (WGS) entry which is preliminary data.</text>
</comment>
<gene>
    <name evidence="3" type="ORF">BLW93_00520</name>
</gene>
<dbReference type="RefSeq" id="WP_076712151.1">
    <property type="nucleotide sequence ID" value="NZ_MOEN01000001.1"/>
</dbReference>
<dbReference type="InterPro" id="IPR000523">
    <property type="entry name" value="Mg_chelatse_chII-like_cat_dom"/>
</dbReference>
<organism evidence="3 4">
    <name type="scientific">Desulfurobacterium indicum</name>
    <dbReference type="NCBI Taxonomy" id="1914305"/>
    <lineage>
        <taxon>Bacteria</taxon>
        <taxon>Pseudomonadati</taxon>
        <taxon>Aquificota</taxon>
        <taxon>Aquificia</taxon>
        <taxon>Desulfurobacteriales</taxon>
        <taxon>Desulfurobacteriaceae</taxon>
        <taxon>Desulfurobacterium</taxon>
    </lineage>
</organism>
<feature type="domain" description="AAA+ ATPase" evidence="2">
    <location>
        <begin position="210"/>
        <end position="392"/>
    </location>
</feature>
<dbReference type="NCBIfam" id="TIGR00368">
    <property type="entry name" value="YifB family Mg chelatase-like AAA ATPase"/>
    <property type="match status" value="1"/>
</dbReference>
<dbReference type="EMBL" id="MOEN01000001">
    <property type="protein sequence ID" value="OMH41400.1"/>
    <property type="molecule type" value="Genomic_DNA"/>
</dbReference>
<dbReference type="SUPFAM" id="SSF52540">
    <property type="entry name" value="P-loop containing nucleoside triphosphate hydrolases"/>
    <property type="match status" value="1"/>
</dbReference>
<accession>A0A1R1MNV2</accession>
<dbReference type="InterPro" id="IPR045006">
    <property type="entry name" value="CHLI-like"/>
</dbReference>